<keyword evidence="3" id="KW-1185">Reference proteome</keyword>
<evidence type="ECO:0000259" key="1">
    <source>
        <dbReference type="PROSITE" id="PS50011"/>
    </source>
</evidence>
<dbReference type="Pfam" id="PF00069">
    <property type="entry name" value="Pkinase"/>
    <property type="match status" value="1"/>
</dbReference>
<dbReference type="PROSITE" id="PS50011">
    <property type="entry name" value="PROTEIN_KINASE_DOM"/>
    <property type="match status" value="1"/>
</dbReference>
<keyword evidence="2" id="KW-0808">Transferase</keyword>
<dbReference type="RefSeq" id="XP_004259120.1">
    <property type="nucleotide sequence ID" value="XM_004259072.1"/>
</dbReference>
<dbReference type="GO" id="GO:0005524">
    <property type="term" value="F:ATP binding"/>
    <property type="evidence" value="ECO:0007669"/>
    <property type="project" value="InterPro"/>
</dbReference>
<sequence>FRSEYIIHFYGACVIPNHICMVTEFAQYGSLQDLFNNIPKGSDKELTLKMKMKVVLDATRGILYLHENGILHRDIKPDNILILSLEKDIITNGKLTDFGSSRNINLLMTNMTFTRGVGTPKYMAPEILNKQHYKKAADIYSLAVTFFETLIWGEAYPLKLFPFPWNVADYIASGRRRELQSNMNEEAYDIINDMWVQKPEERMTAMEVVKSIEAIYNKI</sequence>
<dbReference type="InterPro" id="IPR000719">
    <property type="entry name" value="Prot_kinase_dom"/>
</dbReference>
<evidence type="ECO:0000313" key="3">
    <source>
        <dbReference type="Proteomes" id="UP000014680"/>
    </source>
</evidence>
<gene>
    <name evidence="2" type="ORF">EIN_123700</name>
</gene>
<dbReference type="GeneID" id="14891312"/>
<dbReference type="KEGG" id="eiv:EIN_123700"/>
<dbReference type="SMART" id="SM00220">
    <property type="entry name" value="S_TKc"/>
    <property type="match status" value="1"/>
</dbReference>
<dbReference type="Proteomes" id="UP000014680">
    <property type="component" value="Unassembled WGS sequence"/>
</dbReference>
<dbReference type="VEuPathDB" id="AmoebaDB:EIN_123700"/>
<dbReference type="PIRSF" id="PIRSF000654">
    <property type="entry name" value="Integrin-linked_kinase"/>
    <property type="match status" value="1"/>
</dbReference>
<proteinExistence type="predicted"/>
<dbReference type="AlphaFoldDB" id="A0A0A1UG53"/>
<dbReference type="PANTHER" id="PTHR45756:SF1">
    <property type="entry name" value="PROTEIN KINASE DOMAIN CONTAINING PROTEIN"/>
    <property type="match status" value="1"/>
</dbReference>
<organism evidence="2 3">
    <name type="scientific">Entamoeba invadens IP1</name>
    <dbReference type="NCBI Taxonomy" id="370355"/>
    <lineage>
        <taxon>Eukaryota</taxon>
        <taxon>Amoebozoa</taxon>
        <taxon>Evosea</taxon>
        <taxon>Archamoebae</taxon>
        <taxon>Mastigamoebida</taxon>
        <taxon>Entamoebidae</taxon>
        <taxon>Entamoeba</taxon>
    </lineage>
</organism>
<feature type="non-terminal residue" evidence="2">
    <location>
        <position position="1"/>
    </location>
</feature>
<dbReference type="GO" id="GO:0004672">
    <property type="term" value="F:protein kinase activity"/>
    <property type="evidence" value="ECO:0007669"/>
    <property type="project" value="InterPro"/>
</dbReference>
<dbReference type="InterPro" id="IPR053215">
    <property type="entry name" value="TKL_Ser/Thr_kinase"/>
</dbReference>
<dbReference type="PANTHER" id="PTHR45756">
    <property type="entry name" value="PALMITOYLTRANSFERASE"/>
    <property type="match status" value="1"/>
</dbReference>
<dbReference type="OMA" id="DIINDMW"/>
<protein>
    <submittedName>
        <fullName evidence="2">Tyrosine kinase, putative</fullName>
    </submittedName>
</protein>
<dbReference type="InterPro" id="IPR008271">
    <property type="entry name" value="Ser/Thr_kinase_AS"/>
</dbReference>
<dbReference type="Gene3D" id="1.10.510.10">
    <property type="entry name" value="Transferase(Phosphotransferase) domain 1"/>
    <property type="match status" value="1"/>
</dbReference>
<dbReference type="OrthoDB" id="21004at2759"/>
<keyword evidence="2" id="KW-0418">Kinase</keyword>
<evidence type="ECO:0000313" key="2">
    <source>
        <dbReference type="EMBL" id="ELP92349.1"/>
    </source>
</evidence>
<dbReference type="SUPFAM" id="SSF56112">
    <property type="entry name" value="Protein kinase-like (PK-like)"/>
    <property type="match status" value="1"/>
</dbReference>
<dbReference type="Gene3D" id="3.30.200.20">
    <property type="entry name" value="Phosphorylase Kinase, domain 1"/>
    <property type="match status" value="1"/>
</dbReference>
<dbReference type="PROSITE" id="PS00108">
    <property type="entry name" value="PROTEIN_KINASE_ST"/>
    <property type="match status" value="1"/>
</dbReference>
<reference evidence="2 3" key="1">
    <citation type="submission" date="2012-10" db="EMBL/GenBank/DDBJ databases">
        <authorList>
            <person name="Zafar N."/>
            <person name="Inman J."/>
            <person name="Hall N."/>
            <person name="Lorenzi H."/>
            <person name="Caler E."/>
        </authorList>
    </citation>
    <scope>NUCLEOTIDE SEQUENCE [LARGE SCALE GENOMIC DNA]</scope>
    <source>
        <strain evidence="2 3">IP1</strain>
    </source>
</reference>
<dbReference type="EMBL" id="KB206380">
    <property type="protein sequence ID" value="ELP92349.1"/>
    <property type="molecule type" value="Genomic_DNA"/>
</dbReference>
<feature type="domain" description="Protein kinase" evidence="1">
    <location>
        <begin position="1"/>
        <end position="216"/>
    </location>
</feature>
<accession>A0A0A1UG53</accession>
<dbReference type="InterPro" id="IPR011009">
    <property type="entry name" value="Kinase-like_dom_sf"/>
</dbReference>
<name>A0A0A1UG53_ENTIV</name>